<dbReference type="PANTHER" id="PTHR11614">
    <property type="entry name" value="PHOSPHOLIPASE-RELATED"/>
    <property type="match status" value="1"/>
</dbReference>
<keyword evidence="3" id="KW-1185">Reference proteome</keyword>
<dbReference type="Proteomes" id="UP000218244">
    <property type="component" value="Chromosome"/>
</dbReference>
<evidence type="ECO:0000313" key="2">
    <source>
        <dbReference type="EMBL" id="BAU96336.1"/>
    </source>
</evidence>
<dbReference type="SUPFAM" id="SSF53474">
    <property type="entry name" value="alpha/beta-Hydrolases"/>
    <property type="match status" value="1"/>
</dbReference>
<dbReference type="Pfam" id="PF12146">
    <property type="entry name" value="Hydrolase_4"/>
    <property type="match status" value="1"/>
</dbReference>
<name>A0A160PRP8_9CORY</name>
<dbReference type="AlphaFoldDB" id="A0A160PRP8"/>
<accession>A0A160PRP8</accession>
<proteinExistence type="predicted"/>
<evidence type="ECO:0000259" key="1">
    <source>
        <dbReference type="Pfam" id="PF12146"/>
    </source>
</evidence>
<dbReference type="InterPro" id="IPR051044">
    <property type="entry name" value="MAG_DAG_Lipase"/>
</dbReference>
<evidence type="ECO:0000313" key="3">
    <source>
        <dbReference type="Proteomes" id="UP000218244"/>
    </source>
</evidence>
<protein>
    <recommendedName>
        <fullName evidence="1">Serine aminopeptidase S33 domain-containing protein</fullName>
    </recommendedName>
</protein>
<feature type="domain" description="Serine aminopeptidase S33" evidence="1">
    <location>
        <begin position="59"/>
        <end position="317"/>
    </location>
</feature>
<dbReference type="RefSeq" id="WP_096456746.1">
    <property type="nucleotide sequence ID" value="NZ_AP017369.1"/>
</dbReference>
<dbReference type="Gene3D" id="3.40.50.1820">
    <property type="entry name" value="alpha/beta hydrolase"/>
    <property type="match status" value="1"/>
</dbReference>
<dbReference type="KEGG" id="csur:N24_2074"/>
<dbReference type="InterPro" id="IPR029058">
    <property type="entry name" value="AB_hydrolase_fold"/>
</dbReference>
<dbReference type="EMBL" id="AP017369">
    <property type="protein sequence ID" value="BAU96336.1"/>
    <property type="molecule type" value="Genomic_DNA"/>
</dbReference>
<organism evidence="2 3">
    <name type="scientific">Corynebacterium suranareeae</name>
    <dbReference type="NCBI Taxonomy" id="2506452"/>
    <lineage>
        <taxon>Bacteria</taxon>
        <taxon>Bacillati</taxon>
        <taxon>Actinomycetota</taxon>
        <taxon>Actinomycetes</taxon>
        <taxon>Mycobacteriales</taxon>
        <taxon>Corynebacteriaceae</taxon>
        <taxon>Corynebacterium</taxon>
    </lineage>
</organism>
<reference evidence="2 3" key="1">
    <citation type="submission" date="2016-02" db="EMBL/GenBank/DDBJ databases">
        <title>Corynebacterium glutamicum N24 whole genome sequencing project.</title>
        <authorList>
            <person name="Matsutani M."/>
            <person name="Nangtapong N."/>
            <person name="Yakushi T."/>
            <person name="Matsushita K."/>
        </authorList>
    </citation>
    <scope>NUCLEOTIDE SEQUENCE [LARGE SCALE GENOMIC DNA]</scope>
    <source>
        <strain evidence="2 3">N24</strain>
    </source>
</reference>
<gene>
    <name evidence="2" type="ORF">N24_2074</name>
</gene>
<sequence>MNHSQSSSTHQFWQPDLLGKGYEFHTIELGADPDHETDVVATLVRYNPDSSSKESFGSRPALMWVHGMTDYFFHTEFAEFFHKAGFAVYAVDLRKCGRSYRPGQQWHYTSDLAHYFPDLTAATEIISKNHPHVIPVAHSTGGLIVPLWMSEMRRSSPKVVQNIPALVLNSPWLDMMYPPLLIKLITPGVKILGKRLPKMLIPGGGLGTYGKSIHKDFYGEWNFNTELKPVEGHRKSIGWLRAIMAGQKDVHNDRVNVGVDVLALCSEKSWLKSEYSEETDISDAVLDVQHIQKWAPHLSNPESRVTVKKIPGARHDVFLSKKATRDQAFSILKNWLDSRVPDLAPGKK</sequence>
<dbReference type="InterPro" id="IPR022742">
    <property type="entry name" value="Hydrolase_4"/>
</dbReference>